<keyword evidence="8" id="KW-0675">Receptor</keyword>
<keyword evidence="7 10" id="KW-0472">Membrane</keyword>
<dbReference type="InterPro" id="IPR001611">
    <property type="entry name" value="Leu-rich_rpt"/>
</dbReference>
<dbReference type="InterPro" id="IPR011009">
    <property type="entry name" value="Kinase-like_dom_sf"/>
</dbReference>
<name>A0AAP0SA56_LIQFO</name>
<evidence type="ECO:0000256" key="5">
    <source>
        <dbReference type="ARBA" id="ARBA00022737"/>
    </source>
</evidence>
<dbReference type="PANTHER" id="PTHR48006">
    <property type="entry name" value="LEUCINE-RICH REPEAT-CONTAINING PROTEIN DDB_G0281931-RELATED"/>
    <property type="match status" value="1"/>
</dbReference>
<dbReference type="Gene3D" id="3.80.10.10">
    <property type="entry name" value="Ribonuclease Inhibitor"/>
    <property type="match status" value="1"/>
</dbReference>
<dbReference type="GO" id="GO:0004672">
    <property type="term" value="F:protein kinase activity"/>
    <property type="evidence" value="ECO:0007669"/>
    <property type="project" value="InterPro"/>
</dbReference>
<dbReference type="GO" id="GO:0005524">
    <property type="term" value="F:ATP binding"/>
    <property type="evidence" value="ECO:0007669"/>
    <property type="project" value="InterPro"/>
</dbReference>
<reference evidence="13 14" key="1">
    <citation type="journal article" date="2024" name="Plant J.">
        <title>Genome sequences and population genomics reveal climatic adaptation and genomic divergence between two closely related sweetgum species.</title>
        <authorList>
            <person name="Xu W.Q."/>
            <person name="Ren C.Q."/>
            <person name="Zhang X.Y."/>
            <person name="Comes H.P."/>
            <person name="Liu X.H."/>
            <person name="Li Y.G."/>
            <person name="Kettle C.J."/>
            <person name="Jalonen R."/>
            <person name="Gaisberger H."/>
            <person name="Ma Y.Z."/>
            <person name="Qiu Y.X."/>
        </authorList>
    </citation>
    <scope>NUCLEOTIDE SEQUENCE [LARGE SCALE GENOMIC DNA]</scope>
    <source>
        <strain evidence="13">Hangzhou</strain>
    </source>
</reference>
<feature type="domain" description="Protein kinase" evidence="12">
    <location>
        <begin position="362"/>
        <end position="642"/>
    </location>
</feature>
<evidence type="ECO:0000256" key="1">
    <source>
        <dbReference type="ARBA" id="ARBA00004479"/>
    </source>
</evidence>
<dbReference type="PROSITE" id="PS50011">
    <property type="entry name" value="PROTEIN_KINASE_DOM"/>
    <property type="match status" value="1"/>
</dbReference>
<comment type="subcellular location">
    <subcellularLocation>
        <location evidence="1">Membrane</location>
        <topology evidence="1">Single-pass type I membrane protein</topology>
    </subcellularLocation>
</comment>
<dbReference type="InterPro" id="IPR013210">
    <property type="entry name" value="LRR_N_plant-typ"/>
</dbReference>
<dbReference type="Pfam" id="PF08263">
    <property type="entry name" value="LRRNT_2"/>
    <property type="match status" value="1"/>
</dbReference>
<dbReference type="GO" id="GO:0016020">
    <property type="term" value="C:membrane"/>
    <property type="evidence" value="ECO:0007669"/>
    <property type="project" value="UniProtKB-SubCell"/>
</dbReference>
<evidence type="ECO:0000256" key="3">
    <source>
        <dbReference type="ARBA" id="ARBA00022692"/>
    </source>
</evidence>
<keyword evidence="14" id="KW-1185">Reference proteome</keyword>
<keyword evidence="2" id="KW-0433">Leucine-rich repeat</keyword>
<dbReference type="FunFam" id="3.30.200.20:FF:000125">
    <property type="entry name" value="Protein STRUBBELIG-RECEPTOR FAMILY 8"/>
    <property type="match status" value="1"/>
</dbReference>
<organism evidence="13 14">
    <name type="scientific">Liquidambar formosana</name>
    <name type="common">Formosan gum</name>
    <dbReference type="NCBI Taxonomy" id="63359"/>
    <lineage>
        <taxon>Eukaryota</taxon>
        <taxon>Viridiplantae</taxon>
        <taxon>Streptophyta</taxon>
        <taxon>Embryophyta</taxon>
        <taxon>Tracheophyta</taxon>
        <taxon>Spermatophyta</taxon>
        <taxon>Magnoliopsida</taxon>
        <taxon>eudicotyledons</taxon>
        <taxon>Gunneridae</taxon>
        <taxon>Pentapetalae</taxon>
        <taxon>Saxifragales</taxon>
        <taxon>Altingiaceae</taxon>
        <taxon>Liquidambar</taxon>
    </lineage>
</organism>
<dbReference type="InterPro" id="IPR000719">
    <property type="entry name" value="Prot_kinase_dom"/>
</dbReference>
<evidence type="ECO:0000256" key="10">
    <source>
        <dbReference type="SAM" id="Phobius"/>
    </source>
</evidence>
<dbReference type="FunFam" id="1.10.510.10:FF:000479">
    <property type="entry name" value="Leucine-rich repeat receptor-like protein kinase"/>
    <property type="match status" value="1"/>
</dbReference>
<keyword evidence="3 10" id="KW-0812">Transmembrane</keyword>
<keyword evidence="9" id="KW-0325">Glycoprotein</keyword>
<feature type="chain" id="PRO_5043046245" description="Protein kinase domain-containing protein" evidence="11">
    <location>
        <begin position="26"/>
        <end position="678"/>
    </location>
</feature>
<evidence type="ECO:0000256" key="6">
    <source>
        <dbReference type="ARBA" id="ARBA00022989"/>
    </source>
</evidence>
<dbReference type="InterPro" id="IPR032675">
    <property type="entry name" value="LRR_dom_sf"/>
</dbReference>
<protein>
    <recommendedName>
        <fullName evidence="12">Protein kinase domain-containing protein</fullName>
    </recommendedName>
</protein>
<sequence>MARQLLWFYLPVIVFSAILASQAEALTDPLDETIHQNAHKANFHPLPYAVMALQDLYLALNSPPQLKGWRPEGGDPCNESWTGVSCSGKLHGQRLGGYLGGMLSNLHSLKQLDLACNYFSENIPYSLTSLMHLRRLDLSYNNFTGDLPSSFGSLTNLTKLFLQNNKFTGSVMYLADLPMSDLIGGNRFQVGANYPPWDFPLETVPTEQNFSSPPTTQSSAIENYPHLEEVGHKKKRMGLGGIAFMVGGGTLVVSCAALVIAIHLNRSRAQHLRRLENNDSSSPSLPINTVRDCAAAAATAPEECPQILSLSLSPALTPVRMPPARHIRGSGTRRRSFSKKCRIPGRVKIYTAAELQGATNNFSEENFLGEGSLGSVYKAEFPDGQIMAVRNINTVALSLQEEDQFLDVIWSASRLRHPNIVTLIGYCVEHGQHLLVYEYVKNLSLNDALHCEMYEPLPWGLRLQIALGIARALDYLHSTFSPPIAHSNLKATNILLDDELIPRICDCGLAVLRPLMSNSVKLKASEMAIGNAGYIVPEHGQPGNDNTKSDIYAFGVLLLELLTGRKAFDSSRPKEEQTLAKWASSQLHDSESLQQMVGHGIKKTVSTRALSQFADIVSLCIQPEKEFRPAMSEIVESLTSLLQMSETARSSSADSFEISFCSTHTGFVGSPTMSFFSV</sequence>
<accession>A0AAP0SA56</accession>
<gene>
    <name evidence="13" type="ORF">L1049_008646</name>
</gene>
<dbReference type="Pfam" id="PF00069">
    <property type="entry name" value="Pkinase"/>
    <property type="match status" value="1"/>
</dbReference>
<feature type="transmembrane region" description="Helical" evidence="10">
    <location>
        <begin position="242"/>
        <end position="264"/>
    </location>
</feature>
<dbReference type="EMBL" id="JBBPBK010000002">
    <property type="protein sequence ID" value="KAK9290476.1"/>
    <property type="molecule type" value="Genomic_DNA"/>
</dbReference>
<keyword evidence="6 10" id="KW-1133">Transmembrane helix</keyword>
<proteinExistence type="predicted"/>
<dbReference type="PANTHER" id="PTHR48006:SF93">
    <property type="entry name" value="PROTEIN KINASE DOMAIN-CONTAINING PROTEIN"/>
    <property type="match status" value="1"/>
</dbReference>
<evidence type="ECO:0000256" key="8">
    <source>
        <dbReference type="ARBA" id="ARBA00023170"/>
    </source>
</evidence>
<dbReference type="SUPFAM" id="SSF52058">
    <property type="entry name" value="L domain-like"/>
    <property type="match status" value="1"/>
</dbReference>
<evidence type="ECO:0000256" key="9">
    <source>
        <dbReference type="ARBA" id="ARBA00023180"/>
    </source>
</evidence>
<evidence type="ECO:0000256" key="2">
    <source>
        <dbReference type="ARBA" id="ARBA00022614"/>
    </source>
</evidence>
<feature type="signal peptide" evidence="11">
    <location>
        <begin position="1"/>
        <end position="25"/>
    </location>
</feature>
<evidence type="ECO:0000256" key="11">
    <source>
        <dbReference type="SAM" id="SignalP"/>
    </source>
</evidence>
<dbReference type="Gene3D" id="3.30.200.20">
    <property type="entry name" value="Phosphorylase Kinase, domain 1"/>
    <property type="match status" value="1"/>
</dbReference>
<dbReference type="AlphaFoldDB" id="A0AAP0SA56"/>
<dbReference type="InterPro" id="IPR051824">
    <property type="entry name" value="LRR_Rcpt-Like_S/T_Kinase"/>
</dbReference>
<dbReference type="SUPFAM" id="SSF56112">
    <property type="entry name" value="Protein kinase-like (PK-like)"/>
    <property type="match status" value="1"/>
</dbReference>
<dbReference type="Proteomes" id="UP001415857">
    <property type="component" value="Unassembled WGS sequence"/>
</dbReference>
<dbReference type="Gene3D" id="1.10.510.10">
    <property type="entry name" value="Transferase(Phosphotransferase) domain 1"/>
    <property type="match status" value="1"/>
</dbReference>
<keyword evidence="4 11" id="KW-0732">Signal</keyword>
<evidence type="ECO:0000256" key="4">
    <source>
        <dbReference type="ARBA" id="ARBA00022729"/>
    </source>
</evidence>
<keyword evidence="5" id="KW-0677">Repeat</keyword>
<evidence type="ECO:0000313" key="13">
    <source>
        <dbReference type="EMBL" id="KAK9290476.1"/>
    </source>
</evidence>
<evidence type="ECO:0000313" key="14">
    <source>
        <dbReference type="Proteomes" id="UP001415857"/>
    </source>
</evidence>
<dbReference type="Pfam" id="PF13855">
    <property type="entry name" value="LRR_8"/>
    <property type="match status" value="1"/>
</dbReference>
<evidence type="ECO:0000259" key="12">
    <source>
        <dbReference type="PROSITE" id="PS50011"/>
    </source>
</evidence>
<comment type="caution">
    <text evidence="13">The sequence shown here is derived from an EMBL/GenBank/DDBJ whole genome shotgun (WGS) entry which is preliminary data.</text>
</comment>
<evidence type="ECO:0000256" key="7">
    <source>
        <dbReference type="ARBA" id="ARBA00023136"/>
    </source>
</evidence>